<dbReference type="InterPro" id="IPR047797">
    <property type="entry name" value="ISNCY_transpos"/>
</dbReference>
<dbReference type="InterPro" id="IPR012337">
    <property type="entry name" value="RNaseH-like_sf"/>
</dbReference>
<dbReference type="SUPFAM" id="SSF53098">
    <property type="entry name" value="Ribonuclease H-like"/>
    <property type="match status" value="1"/>
</dbReference>
<dbReference type="PANTHER" id="PTHR35004">
    <property type="entry name" value="TRANSPOSASE RV3428C-RELATED"/>
    <property type="match status" value="1"/>
</dbReference>
<dbReference type="Gene3D" id="3.30.420.10">
    <property type="entry name" value="Ribonuclease H-like superfamily/Ribonuclease H"/>
    <property type="match status" value="1"/>
</dbReference>
<dbReference type="RefSeq" id="WP_160146122.1">
    <property type="nucleotide sequence ID" value="NZ_BIFQ01000002.1"/>
</dbReference>
<dbReference type="PROSITE" id="PS50994">
    <property type="entry name" value="INTEGRASE"/>
    <property type="match status" value="1"/>
</dbReference>
<dbReference type="InterPro" id="IPR001584">
    <property type="entry name" value="Integrase_cat-core"/>
</dbReference>
<feature type="region of interest" description="Disordered" evidence="1">
    <location>
        <begin position="244"/>
        <end position="289"/>
    </location>
</feature>
<sequence>MQIDASPHAWLEDRGPRLSLVGGIDDATGKVVGAIFREQEDQYGYFQIIEQIVERYGCPLAFYHDRHTMFPSLSQQARQDESVEEQLRGTKTPTQLGRLFTQLRSTSIAARSPQAKGRIERLWGTFQDRLVSELPLENACTIEHANAVLQAFVPRFNARFAIAAAEPEVAWQAFPDALRPQDCFCWQEERTVTNDNTISYKGQRVQFLPTDQRLSWVRCRVQVHEHFNGDLRIVFQGQTVPSRLAPPDRVASAPSRTVKTEARATPSPQRPSPKADHPWRKRFSASSRS</sequence>
<accession>A0A401ZLV8</accession>
<evidence type="ECO:0000259" key="2">
    <source>
        <dbReference type="PROSITE" id="PS50994"/>
    </source>
</evidence>
<dbReference type="EMBL" id="BIFQ01000002">
    <property type="protein sequence ID" value="GCE07810.1"/>
    <property type="molecule type" value="Genomic_DNA"/>
</dbReference>
<dbReference type="PANTHER" id="PTHR35004:SF7">
    <property type="entry name" value="INTEGRASE PROTEIN"/>
    <property type="match status" value="1"/>
</dbReference>
<protein>
    <recommendedName>
        <fullName evidence="2">Integrase catalytic domain-containing protein</fullName>
    </recommendedName>
</protein>
<dbReference type="GO" id="GO:0003676">
    <property type="term" value="F:nucleic acid binding"/>
    <property type="evidence" value="ECO:0007669"/>
    <property type="project" value="InterPro"/>
</dbReference>
<reference evidence="4" key="1">
    <citation type="submission" date="2018-12" db="EMBL/GenBank/DDBJ databases">
        <title>Tengunoibacter tsumagoiensis gen. nov., sp. nov., Dictyobacter kobayashii sp. nov., D. alpinus sp. nov., and D. joshuensis sp. nov. and description of Dictyobacteraceae fam. nov. within the order Ktedonobacterales isolated from Tengu-no-mugimeshi.</title>
        <authorList>
            <person name="Wang C.M."/>
            <person name="Zheng Y."/>
            <person name="Sakai Y."/>
            <person name="Toyoda A."/>
            <person name="Minakuchi Y."/>
            <person name="Abe K."/>
            <person name="Yokota A."/>
            <person name="Yabe S."/>
        </authorList>
    </citation>
    <scope>NUCLEOTIDE SEQUENCE [LARGE SCALE GENOMIC DNA]</scope>
    <source>
        <strain evidence="4">S-27</strain>
    </source>
</reference>
<evidence type="ECO:0000313" key="4">
    <source>
        <dbReference type="Proteomes" id="UP000287224"/>
    </source>
</evidence>
<dbReference type="OrthoDB" id="163839at2"/>
<comment type="caution">
    <text evidence="3">The sequence shown here is derived from an EMBL/GenBank/DDBJ whole genome shotgun (WGS) entry which is preliminary data.</text>
</comment>
<dbReference type="NCBIfam" id="NF033594">
    <property type="entry name" value="transpos_ISNCY_2"/>
    <property type="match status" value="1"/>
</dbReference>
<evidence type="ECO:0000313" key="3">
    <source>
        <dbReference type="EMBL" id="GCE07810.1"/>
    </source>
</evidence>
<feature type="domain" description="Integrase catalytic" evidence="2">
    <location>
        <begin position="1"/>
        <end position="178"/>
    </location>
</feature>
<organism evidence="3 4">
    <name type="scientific">Dictyobacter aurantiacus</name>
    <dbReference type="NCBI Taxonomy" id="1936993"/>
    <lineage>
        <taxon>Bacteria</taxon>
        <taxon>Bacillati</taxon>
        <taxon>Chloroflexota</taxon>
        <taxon>Ktedonobacteria</taxon>
        <taxon>Ktedonobacterales</taxon>
        <taxon>Dictyobacteraceae</taxon>
        <taxon>Dictyobacter</taxon>
    </lineage>
</organism>
<dbReference type="AlphaFoldDB" id="A0A401ZLV8"/>
<dbReference type="GO" id="GO:0015074">
    <property type="term" value="P:DNA integration"/>
    <property type="evidence" value="ECO:0007669"/>
    <property type="project" value="InterPro"/>
</dbReference>
<dbReference type="InterPro" id="IPR036397">
    <property type="entry name" value="RNaseH_sf"/>
</dbReference>
<name>A0A401ZLV8_9CHLR</name>
<evidence type="ECO:0000256" key="1">
    <source>
        <dbReference type="SAM" id="MobiDB-lite"/>
    </source>
</evidence>
<keyword evidence="4" id="KW-1185">Reference proteome</keyword>
<gene>
    <name evidence="3" type="ORF">KDAU_51390</name>
</gene>
<proteinExistence type="predicted"/>
<dbReference type="Proteomes" id="UP000287224">
    <property type="component" value="Unassembled WGS sequence"/>
</dbReference>